<dbReference type="Gene3D" id="3.30.1490.300">
    <property type="match status" value="1"/>
</dbReference>
<dbReference type="InterPro" id="IPR043129">
    <property type="entry name" value="ATPase_NBD"/>
</dbReference>
<protein>
    <recommendedName>
        <fullName evidence="3">SHS2 domain-containing protein</fullName>
    </recommendedName>
</protein>
<dbReference type="STRING" id="1802158.A2827_00750"/>
<organism evidence="1 2">
    <name type="scientific">Candidatus Spechtbacteria bacterium RIFCSPHIGHO2_01_FULL_43_30</name>
    <dbReference type="NCBI Taxonomy" id="1802158"/>
    <lineage>
        <taxon>Bacteria</taxon>
        <taxon>Candidatus Spechtiibacteriota</taxon>
    </lineage>
</organism>
<gene>
    <name evidence="1" type="ORF">A2827_00750</name>
</gene>
<reference evidence="1 2" key="1">
    <citation type="journal article" date="2016" name="Nat. Commun.">
        <title>Thousands of microbial genomes shed light on interconnected biogeochemical processes in an aquifer system.</title>
        <authorList>
            <person name="Anantharaman K."/>
            <person name="Brown C.T."/>
            <person name="Hug L.A."/>
            <person name="Sharon I."/>
            <person name="Castelle C.J."/>
            <person name="Probst A.J."/>
            <person name="Thomas B.C."/>
            <person name="Singh A."/>
            <person name="Wilkins M.J."/>
            <person name="Karaoz U."/>
            <person name="Brodie E.L."/>
            <person name="Williams K.H."/>
            <person name="Hubbard S.S."/>
            <person name="Banfield J.F."/>
        </authorList>
    </citation>
    <scope>NUCLEOTIDE SEQUENCE [LARGE SCALE GENOMIC DNA]</scope>
</reference>
<dbReference type="Pfam" id="PF11104">
    <property type="entry name" value="PilM_2"/>
    <property type="match status" value="1"/>
</dbReference>
<dbReference type="SUPFAM" id="SSF53067">
    <property type="entry name" value="Actin-like ATPase domain"/>
    <property type="match status" value="2"/>
</dbReference>
<dbReference type="PANTHER" id="PTHR32432:SF3">
    <property type="entry name" value="ETHANOLAMINE UTILIZATION PROTEIN EUTJ"/>
    <property type="match status" value="1"/>
</dbReference>
<evidence type="ECO:0008006" key="3">
    <source>
        <dbReference type="Google" id="ProtNLM"/>
    </source>
</evidence>
<dbReference type="Proteomes" id="UP000177932">
    <property type="component" value="Unassembled WGS sequence"/>
</dbReference>
<name>A0A1G2H5G1_9BACT</name>
<dbReference type="PANTHER" id="PTHR32432">
    <property type="entry name" value="CELL DIVISION PROTEIN FTSA-RELATED"/>
    <property type="match status" value="1"/>
</dbReference>
<comment type="caution">
    <text evidence="1">The sequence shown here is derived from an EMBL/GenBank/DDBJ whole genome shotgun (WGS) entry which is preliminary data.</text>
</comment>
<sequence>MFSNLFKITPEPFGLDISDTSFKIAKLSKKKASLLLQHFGDIDIDAGLLEDGVITDEEKLANVIKNGVGSLTTGDIATRYASCSLPEQKTYLRIVQLPKMEKRDMGDAISWEIEANVPISLSEAYYDWQIIHPVNEDKTRAFDHYDILVSVAPKDLVDSYSRMLKKAGLVPFSFEPESVALVRSIIKGGFSEKPLLVVDLGQARTSFIVYAGSAIRFTSSAKLSGDGISEIIMRSMGVDKSEAERLKMGVGLDRDMDPRVFEAIIPALTDLKEQIQRYMDFYAEHSAHTHNGEPRVSRVLVSGGGALLKGIEKYLALSLNIPVEIANPWVNILGDDVKTIPELPYEESIRYATVLGLSLNR</sequence>
<accession>A0A1G2H5G1</accession>
<proteinExistence type="predicted"/>
<dbReference type="InterPro" id="IPR005883">
    <property type="entry name" value="PilM"/>
</dbReference>
<dbReference type="AlphaFoldDB" id="A0A1G2H5G1"/>
<dbReference type="CDD" id="cd24049">
    <property type="entry name" value="ASKHA_NBD_PilM"/>
    <property type="match status" value="1"/>
</dbReference>
<dbReference type="InterPro" id="IPR050696">
    <property type="entry name" value="FtsA/MreB"/>
</dbReference>
<evidence type="ECO:0000313" key="2">
    <source>
        <dbReference type="Proteomes" id="UP000177932"/>
    </source>
</evidence>
<dbReference type="Gene3D" id="3.30.420.40">
    <property type="match status" value="2"/>
</dbReference>
<dbReference type="EMBL" id="MHOD01000023">
    <property type="protein sequence ID" value="OGZ57736.1"/>
    <property type="molecule type" value="Genomic_DNA"/>
</dbReference>
<evidence type="ECO:0000313" key="1">
    <source>
        <dbReference type="EMBL" id="OGZ57736.1"/>
    </source>
</evidence>
<dbReference type="NCBIfam" id="TIGR01175">
    <property type="entry name" value="pilM"/>
    <property type="match status" value="1"/>
</dbReference>
<dbReference type="PIRSF" id="PIRSF019169">
    <property type="entry name" value="PilM"/>
    <property type="match status" value="1"/>
</dbReference>